<comment type="subcellular location">
    <subcellularLocation>
        <location evidence="4">Cytoplasm</location>
    </subcellularLocation>
    <subcellularLocation>
        <location evidence="2">Nucleus</location>
    </subcellularLocation>
    <subcellularLocation>
        <location evidence="3">Plastid</location>
        <location evidence="3">Chloroplast</location>
    </subcellularLocation>
</comment>
<keyword evidence="17" id="KW-0539">Nucleus</keyword>
<evidence type="ECO:0000256" key="5">
    <source>
        <dbReference type="ARBA" id="ARBA00010254"/>
    </source>
</evidence>
<keyword evidence="25" id="KW-1185">Reference proteome</keyword>
<evidence type="ECO:0000256" key="4">
    <source>
        <dbReference type="ARBA" id="ARBA00004496"/>
    </source>
</evidence>
<dbReference type="HOGENOM" id="CLU_008136_0_0_1"/>
<dbReference type="Pfam" id="PF00366">
    <property type="entry name" value="Ribosomal_S17"/>
    <property type="match status" value="1"/>
</dbReference>
<evidence type="ECO:0000256" key="12">
    <source>
        <dbReference type="ARBA" id="ARBA00022737"/>
    </source>
</evidence>
<reference evidence="24" key="1">
    <citation type="submission" date="2015-04" db="UniProtKB">
        <authorList>
            <consortium name="EnsemblPlants"/>
        </authorList>
    </citation>
    <scope>IDENTIFICATION</scope>
</reference>
<evidence type="ECO:0000256" key="16">
    <source>
        <dbReference type="ARBA" id="ARBA00022980"/>
    </source>
</evidence>
<comment type="function">
    <text evidence="1">One of the primary rRNA binding proteins, it binds specifically to the 5'-end of 16S ribosomal RNA.</text>
</comment>
<feature type="domain" description="Importin N-terminal" evidence="23">
    <location>
        <begin position="34"/>
        <end position="102"/>
    </location>
</feature>
<comment type="subunit">
    <text evidence="6">Part of the 30S ribosomal subunit.</text>
</comment>
<keyword evidence="7" id="KW-0813">Transport</keyword>
<sequence length="1124" mass="124672">MAAAALWQPQEEGLREICTLLDAHISPNSDQARIWQQLQHYSQFPDFNNYLVFLLARGEGKSFEARQAAGLLLKNNLRATFSSMPPASQQYVKSELLPCIGATNKAIRSTVGTVISVLFQIVRVAGWIELFQALHQCLDSNDLDHMEGAMDAIYKICEDVPEELDVDVPGLPERPINVFMPRLLQFFQSTHAILRKLALGCINQYIVVMPAALYMSMDQYLQGLFNLAKDPSADVRKLVCSAWVQLIEVRPSILEIFQLLISCVMLDLTLDSKLQPHLKNVTELMLQANKDSDDEVALEACEFWSAYCDVSMPPEGLREFLPRLIPTLLSNMSYSDDDESLADAEVEDESFPDRDQDLKPRFHASRLHGSETGEDDDDDDAVNVWNLRKCSAAGLDVLSNVFGDDILPTLMPLIQQNLARTDDDAWKEREAAVLSIGAIAEGCITGLYPHLPQIVAFLIPLLDDKFPLIRSITCWTLSRYSKFIVQSLEHPNGREQFDKILLGLLRRVLDTNKRVQEAACSAFATLEEEAAEELVPHLGIILQHLMCAYGKYQRRNLRILYDALGTLADAVGAELNQAKYLDIFMPPLITKWQQLANSDKDLFPLLECFTSIAQALGPGFSQFAEPVFQRCINLIQSQHLAKVDPAAAGALYDKEFIVCALDLLSGLAEGLGAGIESLVSQSSLRDILLQCCMDEAADVRQSALALLGDLSRVCPIHLHPRLQEFLNVAAKQLNPQCVKEAVSVANNACWAIGELAIKIGKEISPVVITVVSCLVPILKSPEGLNKSLLENSAITLGRLCWVCPDIVAPHMDHFMQAWCNALCMIRDDFEKEDAFHGLCAMVAANPTGAVGSLTFICQACASWNEIKSEGLHNEVCQILNGYKQWGLGTVHVHPRASGRSEIRQIRRLLSESIMCVVLSTSEWVVLIHSPIKKNSQPIMLGCPTGNLIPYPSIRLSFFLSFHGWGGSQGYDSREERALKMLLTTPFVSSPVRVQGNGGSGASPWAGAATALRIQAAKQLTGRVVTTKADKTVGVEVVRLAPHPKYKRRERIKKKYQAHDPDNQFKVGDVVELRRSRPISKTKHFLAVPLPPRDTRRKSQLLPPLQSQSQSQDQDQPPTPPPSSD</sequence>
<keyword evidence="8" id="KW-0963">Cytoplasm</keyword>
<evidence type="ECO:0000256" key="20">
    <source>
        <dbReference type="ARBA" id="ARBA00035308"/>
    </source>
</evidence>
<organism evidence="24">
    <name type="scientific">Oryza glumipatula</name>
    <dbReference type="NCBI Taxonomy" id="40148"/>
    <lineage>
        <taxon>Eukaryota</taxon>
        <taxon>Viridiplantae</taxon>
        <taxon>Streptophyta</taxon>
        <taxon>Embryophyta</taxon>
        <taxon>Tracheophyta</taxon>
        <taxon>Spermatophyta</taxon>
        <taxon>Magnoliopsida</taxon>
        <taxon>Liliopsida</taxon>
        <taxon>Poales</taxon>
        <taxon>Poaceae</taxon>
        <taxon>BOP clade</taxon>
        <taxon>Oryzoideae</taxon>
        <taxon>Oryzeae</taxon>
        <taxon>Oryzinae</taxon>
        <taxon>Oryza</taxon>
    </lineage>
</organism>
<dbReference type="PRINTS" id="PR00973">
    <property type="entry name" value="RIBOSOMALS17"/>
</dbReference>
<evidence type="ECO:0000256" key="13">
    <source>
        <dbReference type="ARBA" id="ARBA00022884"/>
    </source>
</evidence>
<evidence type="ECO:0000256" key="15">
    <source>
        <dbReference type="ARBA" id="ARBA00022946"/>
    </source>
</evidence>
<evidence type="ECO:0000313" key="24">
    <source>
        <dbReference type="EnsemblPlants" id="OGLUM04G30600.1"/>
    </source>
</evidence>
<keyword evidence="15" id="KW-0809">Transit peptide</keyword>
<keyword evidence="11" id="KW-0699">rRNA-binding</keyword>
<feature type="compositionally biased region" description="Low complexity" evidence="22">
    <location>
        <begin position="1099"/>
        <end position="1115"/>
    </location>
</feature>
<dbReference type="InterPro" id="IPR000266">
    <property type="entry name" value="Ribosomal_uS17"/>
</dbReference>
<evidence type="ECO:0000256" key="7">
    <source>
        <dbReference type="ARBA" id="ARBA00022448"/>
    </source>
</evidence>
<dbReference type="InterPro" id="IPR001494">
    <property type="entry name" value="Importin-beta_N"/>
</dbReference>
<keyword evidence="13" id="KW-0694">RNA-binding</keyword>
<keyword evidence="12" id="KW-0677">Repeat</keyword>
<dbReference type="InterPro" id="IPR016024">
    <property type="entry name" value="ARM-type_fold"/>
</dbReference>
<dbReference type="Gene3D" id="2.40.50.140">
    <property type="entry name" value="Nucleic acid-binding proteins"/>
    <property type="match status" value="1"/>
</dbReference>
<dbReference type="GO" id="GO:0005840">
    <property type="term" value="C:ribosome"/>
    <property type="evidence" value="ECO:0007669"/>
    <property type="project" value="UniProtKB-KW"/>
</dbReference>
<evidence type="ECO:0000256" key="22">
    <source>
        <dbReference type="SAM" id="MobiDB-lite"/>
    </source>
</evidence>
<dbReference type="Pfam" id="PF13513">
    <property type="entry name" value="HEAT_EZ"/>
    <property type="match status" value="1"/>
</dbReference>
<evidence type="ECO:0000256" key="8">
    <source>
        <dbReference type="ARBA" id="ARBA00022490"/>
    </source>
</evidence>
<comment type="similarity">
    <text evidence="5">Belongs to the universal ribosomal protein uS17 family.</text>
</comment>
<evidence type="ECO:0000256" key="1">
    <source>
        <dbReference type="ARBA" id="ARBA00002932"/>
    </source>
</evidence>
<comment type="similarity">
    <text evidence="21">Belongs to the importin beta family. Importin beta-2 subfamily.</text>
</comment>
<dbReference type="GO" id="GO:0003735">
    <property type="term" value="F:structural constituent of ribosome"/>
    <property type="evidence" value="ECO:0007669"/>
    <property type="project" value="InterPro"/>
</dbReference>
<evidence type="ECO:0000256" key="14">
    <source>
        <dbReference type="ARBA" id="ARBA00022927"/>
    </source>
</evidence>
<dbReference type="InterPro" id="IPR040122">
    <property type="entry name" value="Importin_beta"/>
</dbReference>
<evidence type="ECO:0000256" key="19">
    <source>
        <dbReference type="ARBA" id="ARBA00035251"/>
    </source>
</evidence>
<dbReference type="Gene3D" id="1.25.10.10">
    <property type="entry name" value="Leucine-rich Repeat Variant"/>
    <property type="match status" value="1"/>
</dbReference>
<dbReference type="GO" id="GO:0009507">
    <property type="term" value="C:chloroplast"/>
    <property type="evidence" value="ECO:0007669"/>
    <property type="project" value="UniProtKB-SubCell"/>
</dbReference>
<dbReference type="FunFam" id="2.40.50.140:FF:000265">
    <property type="entry name" value="30S ribosomal protein S17, chloroplastic"/>
    <property type="match status" value="1"/>
</dbReference>
<evidence type="ECO:0000256" key="10">
    <source>
        <dbReference type="ARBA" id="ARBA00022640"/>
    </source>
</evidence>
<dbReference type="InterPro" id="IPR012340">
    <property type="entry name" value="NA-bd_OB-fold"/>
</dbReference>
<dbReference type="EnsemblPlants" id="OGLUM04G30600.1">
    <property type="protein sequence ID" value="OGLUM04G30600.1"/>
    <property type="gene ID" value="OGLUM04G30600"/>
</dbReference>
<dbReference type="GO" id="GO:0031981">
    <property type="term" value="C:nuclear lumen"/>
    <property type="evidence" value="ECO:0007669"/>
    <property type="project" value="UniProtKB-ARBA"/>
</dbReference>
<dbReference type="InterPro" id="IPR058584">
    <property type="entry name" value="IMB1_TNPO1-like_TPR"/>
</dbReference>
<evidence type="ECO:0000259" key="23">
    <source>
        <dbReference type="PROSITE" id="PS50166"/>
    </source>
</evidence>
<keyword evidence="10" id="KW-0934">Plastid</keyword>
<evidence type="ECO:0000256" key="9">
    <source>
        <dbReference type="ARBA" id="ARBA00022528"/>
    </source>
</evidence>
<keyword evidence="18" id="KW-0687">Ribonucleoprotein</keyword>
<reference evidence="24" key="2">
    <citation type="submission" date="2018-05" db="EMBL/GenBank/DDBJ databases">
        <title>OgluRS3 (Oryza glumaepatula Reference Sequence Version 3).</title>
        <authorList>
            <person name="Zhang J."/>
            <person name="Kudrna D."/>
            <person name="Lee S."/>
            <person name="Talag J."/>
            <person name="Welchert J."/>
            <person name="Wing R.A."/>
        </authorList>
    </citation>
    <scope>NUCLEOTIDE SEQUENCE [LARGE SCALE GENOMIC DNA]</scope>
</reference>
<keyword evidence="14" id="KW-0653">Protein transport</keyword>
<dbReference type="Gramene" id="OGLUM04G30600.1">
    <property type="protein sequence ID" value="OGLUM04G30600.1"/>
    <property type="gene ID" value="OGLUM04G30600"/>
</dbReference>
<dbReference type="CDD" id="cd00364">
    <property type="entry name" value="Ribosomal_uS17"/>
    <property type="match status" value="1"/>
</dbReference>
<dbReference type="SMART" id="SM00913">
    <property type="entry name" value="IBN_N"/>
    <property type="match status" value="1"/>
</dbReference>
<evidence type="ECO:0000256" key="17">
    <source>
        <dbReference type="ARBA" id="ARBA00023242"/>
    </source>
</evidence>
<dbReference type="FunFam" id="1.25.10.10:FF:000028">
    <property type="entry name" value="Transportin-1 isoform 1"/>
    <property type="match status" value="1"/>
</dbReference>
<protein>
    <recommendedName>
        <fullName evidence="19">Small ribosomal subunit protein uS17c</fullName>
    </recommendedName>
    <alternativeName>
        <fullName evidence="20">30S ribosomal protein S17, chloroplastic</fullName>
    </alternativeName>
</protein>
<dbReference type="Pfam" id="PF25574">
    <property type="entry name" value="TPR_IMB1"/>
    <property type="match status" value="1"/>
</dbReference>
<evidence type="ECO:0000256" key="11">
    <source>
        <dbReference type="ARBA" id="ARBA00022730"/>
    </source>
</evidence>
<evidence type="ECO:0000256" key="3">
    <source>
        <dbReference type="ARBA" id="ARBA00004229"/>
    </source>
</evidence>
<dbReference type="GO" id="GO:0031267">
    <property type="term" value="F:small GTPase binding"/>
    <property type="evidence" value="ECO:0007669"/>
    <property type="project" value="InterPro"/>
</dbReference>
<dbReference type="AlphaFoldDB" id="A0A0D9ZSU5"/>
<accession>A0A0D9ZSU5</accession>
<evidence type="ECO:0000256" key="6">
    <source>
        <dbReference type="ARBA" id="ARBA00011458"/>
    </source>
</evidence>
<dbReference type="GO" id="GO:0019843">
    <property type="term" value="F:rRNA binding"/>
    <property type="evidence" value="ECO:0007669"/>
    <property type="project" value="UniProtKB-KW"/>
</dbReference>
<evidence type="ECO:0000313" key="25">
    <source>
        <dbReference type="Proteomes" id="UP000026961"/>
    </source>
</evidence>
<name>A0A0D9ZSU5_9ORYZ</name>
<dbReference type="eggNOG" id="KOG2023">
    <property type="taxonomic scope" value="Eukaryota"/>
</dbReference>
<proteinExistence type="inferred from homology"/>
<evidence type="ECO:0000256" key="18">
    <source>
        <dbReference type="ARBA" id="ARBA00023274"/>
    </source>
</evidence>
<dbReference type="SUPFAM" id="SSF50249">
    <property type="entry name" value="Nucleic acid-binding proteins"/>
    <property type="match status" value="1"/>
</dbReference>
<dbReference type="eggNOG" id="KOG1740">
    <property type="taxonomic scope" value="Eukaryota"/>
</dbReference>
<dbReference type="NCBIfam" id="NF004123">
    <property type="entry name" value="PRK05610.1"/>
    <property type="match status" value="1"/>
</dbReference>
<dbReference type="STRING" id="40148.A0A0D9ZSU5"/>
<keyword evidence="16" id="KW-0689">Ribosomal protein</keyword>
<dbReference type="PANTHER" id="PTHR10527">
    <property type="entry name" value="IMPORTIN BETA"/>
    <property type="match status" value="1"/>
</dbReference>
<dbReference type="GO" id="GO:0006606">
    <property type="term" value="P:protein import into nucleus"/>
    <property type="evidence" value="ECO:0007669"/>
    <property type="project" value="InterPro"/>
</dbReference>
<evidence type="ECO:0000256" key="2">
    <source>
        <dbReference type="ARBA" id="ARBA00004123"/>
    </source>
</evidence>
<dbReference type="PROSITE" id="PS50166">
    <property type="entry name" value="IMPORTIN_B_NT"/>
    <property type="match status" value="1"/>
</dbReference>
<dbReference type="Proteomes" id="UP000026961">
    <property type="component" value="Chromosome 4"/>
</dbReference>
<dbReference type="GO" id="GO:0006412">
    <property type="term" value="P:translation"/>
    <property type="evidence" value="ECO:0007669"/>
    <property type="project" value="InterPro"/>
</dbReference>
<dbReference type="HAMAP" id="MF_01345_B">
    <property type="entry name" value="Ribosomal_uS17_B"/>
    <property type="match status" value="1"/>
</dbReference>
<evidence type="ECO:0000256" key="21">
    <source>
        <dbReference type="ARBA" id="ARBA00038423"/>
    </source>
</evidence>
<dbReference type="SUPFAM" id="SSF48371">
    <property type="entry name" value="ARM repeat"/>
    <property type="match status" value="1"/>
</dbReference>
<dbReference type="InterPro" id="IPR019984">
    <property type="entry name" value="Ribosomal_uS17_bact/chlr"/>
</dbReference>
<feature type="region of interest" description="Disordered" evidence="22">
    <location>
        <begin position="1082"/>
        <end position="1124"/>
    </location>
</feature>
<dbReference type="InterPro" id="IPR011989">
    <property type="entry name" value="ARM-like"/>
</dbReference>
<keyword evidence="9" id="KW-0150">Chloroplast</keyword>
<dbReference type="GO" id="GO:1990904">
    <property type="term" value="C:ribonucleoprotein complex"/>
    <property type="evidence" value="ECO:0007669"/>
    <property type="project" value="UniProtKB-KW"/>
</dbReference>
<dbReference type="Pfam" id="PF03810">
    <property type="entry name" value="IBN_N"/>
    <property type="match status" value="1"/>
</dbReference>